<reference evidence="2" key="1">
    <citation type="journal article" date="2019" name="Plant Biotechnol. J.">
        <title>Genome sequencing of the Australian wild diploid species Gossypium australe highlights disease resistance and delayed gland morphogenesis.</title>
        <authorList>
            <person name="Cai Y."/>
            <person name="Cai X."/>
            <person name="Wang Q."/>
            <person name="Wang P."/>
            <person name="Zhang Y."/>
            <person name="Cai C."/>
            <person name="Xu Y."/>
            <person name="Wang K."/>
            <person name="Zhou Z."/>
            <person name="Wang C."/>
            <person name="Geng S."/>
            <person name="Li B."/>
            <person name="Dong Q."/>
            <person name="Hou Y."/>
            <person name="Wang H."/>
            <person name="Ai P."/>
            <person name="Liu Z."/>
            <person name="Yi F."/>
            <person name="Sun M."/>
            <person name="An G."/>
            <person name="Cheng J."/>
            <person name="Zhang Y."/>
            <person name="Shi Q."/>
            <person name="Xie Y."/>
            <person name="Shi X."/>
            <person name="Chang Y."/>
            <person name="Huang F."/>
            <person name="Chen Y."/>
            <person name="Hong S."/>
            <person name="Mi L."/>
            <person name="Sun Q."/>
            <person name="Zhang L."/>
            <person name="Zhou B."/>
            <person name="Peng R."/>
            <person name="Zhang X."/>
            <person name="Liu F."/>
        </authorList>
    </citation>
    <scope>NUCLEOTIDE SEQUENCE [LARGE SCALE GENOMIC DNA]</scope>
    <source>
        <strain evidence="2">cv. PA1801</strain>
    </source>
</reference>
<protein>
    <submittedName>
        <fullName evidence="1">Uncharacterized protein</fullName>
    </submittedName>
</protein>
<gene>
    <name evidence="1" type="ORF">EPI10_025068</name>
</gene>
<proteinExistence type="predicted"/>
<sequence>MQKELNCMNRKFNNDIIRIGNLYANTKGIQIQIAGRIDETKLHMSSGSEKVGFLYKPLERKLSIAVIEFELSMGY</sequence>
<comment type="caution">
    <text evidence="1">The sequence shown here is derived from an EMBL/GenBank/DDBJ whole genome shotgun (WGS) entry which is preliminary data.</text>
</comment>
<organism evidence="1 2">
    <name type="scientific">Gossypium australe</name>
    <dbReference type="NCBI Taxonomy" id="47621"/>
    <lineage>
        <taxon>Eukaryota</taxon>
        <taxon>Viridiplantae</taxon>
        <taxon>Streptophyta</taxon>
        <taxon>Embryophyta</taxon>
        <taxon>Tracheophyta</taxon>
        <taxon>Spermatophyta</taxon>
        <taxon>Magnoliopsida</taxon>
        <taxon>eudicotyledons</taxon>
        <taxon>Gunneridae</taxon>
        <taxon>Pentapetalae</taxon>
        <taxon>rosids</taxon>
        <taxon>malvids</taxon>
        <taxon>Malvales</taxon>
        <taxon>Malvaceae</taxon>
        <taxon>Malvoideae</taxon>
        <taxon>Gossypium</taxon>
    </lineage>
</organism>
<evidence type="ECO:0000313" key="2">
    <source>
        <dbReference type="Proteomes" id="UP000325315"/>
    </source>
</evidence>
<dbReference type="Proteomes" id="UP000325315">
    <property type="component" value="Unassembled WGS sequence"/>
</dbReference>
<dbReference type="OrthoDB" id="1842609at2759"/>
<evidence type="ECO:0000313" key="1">
    <source>
        <dbReference type="EMBL" id="KAA3474812.1"/>
    </source>
</evidence>
<name>A0A5B6W125_9ROSI</name>
<dbReference type="AlphaFoldDB" id="A0A5B6W125"/>
<keyword evidence="2" id="KW-1185">Reference proteome</keyword>
<dbReference type="EMBL" id="SMMG02000005">
    <property type="protein sequence ID" value="KAA3474812.1"/>
    <property type="molecule type" value="Genomic_DNA"/>
</dbReference>
<accession>A0A5B6W125</accession>